<keyword evidence="5" id="KW-0472">Membrane</keyword>
<proteinExistence type="predicted"/>
<protein>
    <recommendedName>
        <fullName evidence="6">NR LBD domain-containing protein</fullName>
    </recommendedName>
</protein>
<evidence type="ECO:0000313" key="7">
    <source>
        <dbReference type="EMBL" id="UMM29070.1"/>
    </source>
</evidence>
<dbReference type="Pfam" id="PF00104">
    <property type="entry name" value="Hormone_recep"/>
    <property type="match status" value="1"/>
</dbReference>
<keyword evidence="3" id="KW-0675">Receptor</keyword>
<accession>A0AAE9JGN8</accession>
<keyword evidence="5" id="KW-1133">Transmembrane helix</keyword>
<evidence type="ECO:0000259" key="6">
    <source>
        <dbReference type="SMART" id="SM00430"/>
    </source>
</evidence>
<dbReference type="SUPFAM" id="SSF48508">
    <property type="entry name" value="Nuclear receptor ligand-binding domain"/>
    <property type="match status" value="1"/>
</dbReference>
<dbReference type="InterPro" id="IPR035500">
    <property type="entry name" value="NHR-like_dom_sf"/>
</dbReference>
<dbReference type="PANTHER" id="PTHR47630:SF5">
    <property type="entry name" value="NR LBD DOMAIN-CONTAINING PROTEIN"/>
    <property type="match status" value="1"/>
</dbReference>
<dbReference type="Proteomes" id="UP000829354">
    <property type="component" value="Chromosome IV"/>
</dbReference>
<feature type="compositionally biased region" description="Basic and acidic residues" evidence="4">
    <location>
        <begin position="10"/>
        <end position="23"/>
    </location>
</feature>
<dbReference type="SMART" id="SM00430">
    <property type="entry name" value="HOLI"/>
    <property type="match status" value="1"/>
</dbReference>
<dbReference type="InterPro" id="IPR000536">
    <property type="entry name" value="Nucl_hrmn_rcpt_lig-bd"/>
</dbReference>
<sequence>MFDEFVSAMKEQKKDKKPETKSKLKQITDGKMTSFAKHSFKVSQGNSYRFPSNQFGYSLSTFSPFFLQNCCDLIRRFLRLEAYCDAVDDLSGPLPKSMSGSAELDLFQALFFPRSIAPRTPMKPAAATQMAEQTLSAMWFRLVAHYFEWLAGISELQYLGDEDKLRLAVCQLCKVVCFSVVYANYNRALDGDEELLHFGSGFYWDPARGNDPLMDDYCQEMKRIINHIIEPVKKVGMSKEEFVLVKLIVLFDCTNLMGLSPAGLEFTRSMCNKYRVTLMEYVGMKMEEMADSKGWSEGEVKNRTMERMRNLLDLPIGVEKLGKLDDDSLAAMVESNYGGMRGTLQQQIHTESRKVTTVHYRKMLKSTLFSVLLMLLLACSFGNVSGNAIRQLFQVQRRRDHSEFETSGDGDEEFFLRSAKWVSKMNPSGGTLVSGRGGFRPGFVSRDWRHAMAEPNFVKRSYYDY</sequence>
<dbReference type="EMBL" id="CP092623">
    <property type="protein sequence ID" value="UMM29070.1"/>
    <property type="molecule type" value="Genomic_DNA"/>
</dbReference>
<dbReference type="Gene3D" id="1.10.565.10">
    <property type="entry name" value="Retinoid X Receptor"/>
    <property type="match status" value="1"/>
</dbReference>
<dbReference type="AlphaFoldDB" id="A0AAE9JGN8"/>
<keyword evidence="5" id="KW-0812">Transmembrane</keyword>
<reference evidence="7 8" key="1">
    <citation type="submission" date="2022-04" db="EMBL/GenBank/DDBJ databases">
        <title>Chromosome-level reference genomes for two strains of Caenorhabditis briggsae: an improved platform for comparative genomics.</title>
        <authorList>
            <person name="Stevens L."/>
            <person name="Andersen E."/>
        </authorList>
    </citation>
    <scope>NUCLEOTIDE SEQUENCE [LARGE SCALE GENOMIC DNA]</scope>
    <source>
        <strain evidence="7">VX34</strain>
        <tissue evidence="7">Whole-organism</tissue>
    </source>
</reference>
<feature type="region of interest" description="Disordered" evidence="4">
    <location>
        <begin position="1"/>
        <end position="23"/>
    </location>
</feature>
<dbReference type="InterPro" id="IPR052499">
    <property type="entry name" value="C.elegans_NHRs"/>
</dbReference>
<evidence type="ECO:0000256" key="1">
    <source>
        <dbReference type="ARBA" id="ARBA00023015"/>
    </source>
</evidence>
<organism evidence="7 8">
    <name type="scientific">Caenorhabditis briggsae</name>
    <dbReference type="NCBI Taxonomy" id="6238"/>
    <lineage>
        <taxon>Eukaryota</taxon>
        <taxon>Metazoa</taxon>
        <taxon>Ecdysozoa</taxon>
        <taxon>Nematoda</taxon>
        <taxon>Chromadorea</taxon>
        <taxon>Rhabditida</taxon>
        <taxon>Rhabditina</taxon>
        <taxon>Rhabditomorpha</taxon>
        <taxon>Rhabditoidea</taxon>
        <taxon>Rhabditidae</taxon>
        <taxon>Peloderinae</taxon>
        <taxon>Caenorhabditis</taxon>
    </lineage>
</organism>
<keyword evidence="2" id="KW-0804">Transcription</keyword>
<dbReference type="PANTHER" id="PTHR47630">
    <property type="entry name" value="NUCLEAR HORMONE RECEPTOR FAMILY-RELATED-RELATED"/>
    <property type="match status" value="1"/>
</dbReference>
<evidence type="ECO:0000313" key="8">
    <source>
        <dbReference type="Proteomes" id="UP000829354"/>
    </source>
</evidence>
<evidence type="ECO:0000256" key="5">
    <source>
        <dbReference type="SAM" id="Phobius"/>
    </source>
</evidence>
<evidence type="ECO:0000256" key="3">
    <source>
        <dbReference type="ARBA" id="ARBA00023170"/>
    </source>
</evidence>
<gene>
    <name evidence="7" type="ORF">L5515_011614</name>
</gene>
<name>A0AAE9JGN8_CAEBR</name>
<evidence type="ECO:0000256" key="4">
    <source>
        <dbReference type="SAM" id="MobiDB-lite"/>
    </source>
</evidence>
<feature type="domain" description="NR LBD" evidence="6">
    <location>
        <begin position="137"/>
        <end position="322"/>
    </location>
</feature>
<evidence type="ECO:0000256" key="2">
    <source>
        <dbReference type="ARBA" id="ARBA00023163"/>
    </source>
</evidence>
<keyword evidence="1" id="KW-0805">Transcription regulation</keyword>
<keyword evidence="8" id="KW-1185">Reference proteome</keyword>
<feature type="transmembrane region" description="Helical" evidence="5">
    <location>
        <begin position="368"/>
        <end position="389"/>
    </location>
</feature>